<dbReference type="HAMAP" id="MF_01041">
    <property type="entry name" value="UPF0223"/>
    <property type="match status" value="1"/>
</dbReference>
<dbReference type="EMBL" id="JAUSTR010000003">
    <property type="protein sequence ID" value="MDQ0162109.1"/>
    <property type="molecule type" value="Genomic_DNA"/>
</dbReference>
<dbReference type="SUPFAM" id="SSF158504">
    <property type="entry name" value="BH2638-like"/>
    <property type="match status" value="1"/>
</dbReference>
<keyword evidence="3" id="KW-1185">Reference proteome</keyword>
<protein>
    <recommendedName>
        <fullName evidence="1">UPF0223 protein J2S06_001185</fullName>
    </recommendedName>
</protein>
<proteinExistence type="inferred from homology"/>
<dbReference type="Pfam" id="PF05256">
    <property type="entry name" value="UPF0223"/>
    <property type="match status" value="1"/>
</dbReference>
<dbReference type="PIRSF" id="PIRSF037260">
    <property type="entry name" value="UPF0223"/>
    <property type="match status" value="1"/>
</dbReference>
<reference evidence="2 3" key="1">
    <citation type="submission" date="2023-07" db="EMBL/GenBank/DDBJ databases">
        <title>Genomic Encyclopedia of Type Strains, Phase IV (KMG-IV): sequencing the most valuable type-strain genomes for metagenomic binning, comparative biology and taxonomic classification.</title>
        <authorList>
            <person name="Goeker M."/>
        </authorList>
    </citation>
    <scope>NUCLEOTIDE SEQUENCE [LARGE SCALE GENOMIC DNA]</scope>
    <source>
        <strain evidence="2 3">DSM 19092</strain>
    </source>
</reference>
<comment type="similarity">
    <text evidence="1">Belongs to the UPF0223 family.</text>
</comment>
<evidence type="ECO:0000313" key="2">
    <source>
        <dbReference type="EMBL" id="MDQ0162109.1"/>
    </source>
</evidence>
<organism evidence="2 3">
    <name type="scientific">Aeribacillus alveayuensis</name>
    <dbReference type="NCBI Taxonomy" id="279215"/>
    <lineage>
        <taxon>Bacteria</taxon>
        <taxon>Bacillati</taxon>
        <taxon>Bacillota</taxon>
        <taxon>Bacilli</taxon>
        <taxon>Bacillales</taxon>
        <taxon>Bacillaceae</taxon>
        <taxon>Aeribacillus</taxon>
    </lineage>
</organism>
<dbReference type="Gene3D" id="1.10.220.80">
    <property type="entry name" value="BH2638-like"/>
    <property type="match status" value="1"/>
</dbReference>
<dbReference type="NCBIfam" id="NF003353">
    <property type="entry name" value="PRK04387.1"/>
    <property type="match status" value="1"/>
</dbReference>
<accession>A0ABT9VMJ7</accession>
<evidence type="ECO:0000313" key="3">
    <source>
        <dbReference type="Proteomes" id="UP001225646"/>
    </source>
</evidence>
<dbReference type="InterPro" id="IPR007920">
    <property type="entry name" value="UPF0223"/>
</dbReference>
<name>A0ABT9VMJ7_9BACI</name>
<sequence>MKYSYPFSLDWTTQEIIDVIKFFECIEKAYESGIKREDMLQAYRRFKEIVPSKSEEKKMFKEFQEVSGYSSYHVVKKTRDSHDGEFIDFRPHNKG</sequence>
<evidence type="ECO:0000256" key="1">
    <source>
        <dbReference type="HAMAP-Rule" id="MF_01041"/>
    </source>
</evidence>
<dbReference type="InterPro" id="IPR023324">
    <property type="entry name" value="BH2638-like_sf"/>
</dbReference>
<dbReference type="RefSeq" id="WP_044747258.1">
    <property type="nucleotide sequence ID" value="NZ_JAUSTR010000003.1"/>
</dbReference>
<comment type="caution">
    <text evidence="2">The sequence shown here is derived from an EMBL/GenBank/DDBJ whole genome shotgun (WGS) entry which is preliminary data.</text>
</comment>
<dbReference type="Proteomes" id="UP001225646">
    <property type="component" value="Unassembled WGS sequence"/>
</dbReference>
<gene>
    <name evidence="2" type="ORF">J2S06_001185</name>
</gene>